<accession>A0AAD5SRK5</accession>
<organism evidence="2 3">
    <name type="scientific">Physocladia obscura</name>
    <dbReference type="NCBI Taxonomy" id="109957"/>
    <lineage>
        <taxon>Eukaryota</taxon>
        <taxon>Fungi</taxon>
        <taxon>Fungi incertae sedis</taxon>
        <taxon>Chytridiomycota</taxon>
        <taxon>Chytridiomycota incertae sedis</taxon>
        <taxon>Chytridiomycetes</taxon>
        <taxon>Chytridiales</taxon>
        <taxon>Chytriomycetaceae</taxon>
        <taxon>Physocladia</taxon>
    </lineage>
</organism>
<feature type="compositionally biased region" description="Basic residues" evidence="1">
    <location>
        <begin position="130"/>
        <end position="140"/>
    </location>
</feature>
<dbReference type="AlphaFoldDB" id="A0AAD5SRK5"/>
<gene>
    <name evidence="2" type="ORF">HK100_007507</name>
</gene>
<reference evidence="2" key="1">
    <citation type="submission" date="2020-05" db="EMBL/GenBank/DDBJ databases">
        <title>Phylogenomic resolution of chytrid fungi.</title>
        <authorList>
            <person name="Stajich J.E."/>
            <person name="Amses K."/>
            <person name="Simmons R."/>
            <person name="Seto K."/>
            <person name="Myers J."/>
            <person name="Bonds A."/>
            <person name="Quandt C.A."/>
            <person name="Barry K."/>
            <person name="Liu P."/>
            <person name="Grigoriev I."/>
            <person name="Longcore J.E."/>
            <person name="James T.Y."/>
        </authorList>
    </citation>
    <scope>NUCLEOTIDE SEQUENCE</scope>
    <source>
        <strain evidence="2">JEL0513</strain>
    </source>
</reference>
<feature type="region of interest" description="Disordered" evidence="1">
    <location>
        <begin position="1"/>
        <end position="40"/>
    </location>
</feature>
<feature type="compositionally biased region" description="Low complexity" evidence="1">
    <location>
        <begin position="1"/>
        <end position="21"/>
    </location>
</feature>
<feature type="compositionally biased region" description="Basic and acidic residues" evidence="1">
    <location>
        <begin position="74"/>
        <end position="84"/>
    </location>
</feature>
<dbReference type="EMBL" id="JADGJH010003543">
    <property type="protein sequence ID" value="KAJ3090249.1"/>
    <property type="molecule type" value="Genomic_DNA"/>
</dbReference>
<evidence type="ECO:0000256" key="1">
    <source>
        <dbReference type="SAM" id="MobiDB-lite"/>
    </source>
</evidence>
<evidence type="ECO:0000313" key="2">
    <source>
        <dbReference type="EMBL" id="KAJ3090249.1"/>
    </source>
</evidence>
<keyword evidence="3" id="KW-1185">Reference proteome</keyword>
<dbReference type="Proteomes" id="UP001211907">
    <property type="component" value="Unassembled WGS sequence"/>
</dbReference>
<comment type="caution">
    <text evidence="2">The sequence shown here is derived from an EMBL/GenBank/DDBJ whole genome shotgun (WGS) entry which is preliminary data.</text>
</comment>
<feature type="region of interest" description="Disordered" evidence="1">
    <location>
        <begin position="74"/>
        <end position="144"/>
    </location>
</feature>
<feature type="compositionally biased region" description="Polar residues" evidence="1">
    <location>
        <begin position="22"/>
        <end position="40"/>
    </location>
</feature>
<evidence type="ECO:0000313" key="3">
    <source>
        <dbReference type="Proteomes" id="UP001211907"/>
    </source>
</evidence>
<feature type="compositionally biased region" description="Polar residues" evidence="1">
    <location>
        <begin position="105"/>
        <end position="125"/>
    </location>
</feature>
<proteinExistence type="predicted"/>
<name>A0AAD5SRK5_9FUNG</name>
<protein>
    <submittedName>
        <fullName evidence="2">Uncharacterized protein</fullName>
    </submittedName>
</protein>
<sequence>MLKRSSNNSGNGSNSNANSASTGSHHTSVNNPSNHDTGNLTNLTEAVSVIAISPQIDSQDKLKTSNTSPIIVQERTKVSLHSEKSTMPTIDVIPPTDSAKRDSLRPSTRAQSGETRLVSGNSSFSAHLPRSQKKNKKKAKQASSDSVSAISAGLLTTPMAIPGVTGIASPSRNTFSAEIDLLSVSDAAATIATAEHFEFLRRLSRQELCHFFTEYYCISNIDATAFYSYDVPSPLRFPDRETPLLGVSSGDGSSCGNDEDLLV</sequence>